<protein>
    <submittedName>
        <fullName evidence="1">Uncharacterized protein</fullName>
    </submittedName>
</protein>
<accession>I2GU48</accession>
<reference evidence="1 2" key="1">
    <citation type="journal article" date="2012" name="J. Bacteriol.">
        <title>Genome Sequence of the Filamentous Bacterium Fibrisoma limi BUZ 3T.</title>
        <authorList>
            <person name="Filippini M."/>
            <person name="Qi W."/>
            <person name="Jaenicke S."/>
            <person name="Goesmann A."/>
            <person name="Smits T.H."/>
            <person name="Bagheri H.C."/>
        </authorList>
    </citation>
    <scope>NUCLEOTIDE SEQUENCE [LARGE SCALE GENOMIC DNA]</scope>
    <source>
        <strain evidence="2">BUZ 3T</strain>
        <plasmid evidence="1 2">pFLIM01</plasmid>
    </source>
</reference>
<name>I2GU48_9BACT</name>
<geneLocation type="plasmid" evidence="1 2">
    <name>pFLIM01</name>
</geneLocation>
<dbReference type="AlphaFoldDB" id="I2GU48"/>
<gene>
    <name evidence="1" type="ORF">BN8_p06853</name>
</gene>
<dbReference type="EMBL" id="HE805916">
    <property type="protein sequence ID" value="CCH57649.1"/>
    <property type="molecule type" value="Genomic_DNA"/>
</dbReference>
<keyword evidence="1" id="KW-0614">Plasmid</keyword>
<evidence type="ECO:0000313" key="2">
    <source>
        <dbReference type="Proteomes" id="UP000009309"/>
    </source>
</evidence>
<dbReference type="Proteomes" id="UP000009309">
    <property type="component" value="Plasmid pFLIM01"/>
</dbReference>
<evidence type="ECO:0000313" key="1">
    <source>
        <dbReference type="EMBL" id="CCH57649.1"/>
    </source>
</evidence>
<keyword evidence="2" id="KW-1185">Reference proteome</keyword>
<sequence>MPVKLTDQLLIKTAQNTQKINPAAAVRQLMYVIAGLSCR</sequence>
<organism evidence="1 2">
    <name type="scientific">Fibrisoma limi BUZ 3</name>
    <dbReference type="NCBI Taxonomy" id="1185876"/>
    <lineage>
        <taxon>Bacteria</taxon>
        <taxon>Pseudomonadati</taxon>
        <taxon>Bacteroidota</taxon>
        <taxon>Cytophagia</taxon>
        <taxon>Cytophagales</taxon>
        <taxon>Spirosomataceae</taxon>
        <taxon>Fibrisoma</taxon>
    </lineage>
</organism>
<proteinExistence type="predicted"/>